<dbReference type="SUPFAM" id="SSF48452">
    <property type="entry name" value="TPR-like"/>
    <property type="match status" value="1"/>
</dbReference>
<dbReference type="EMBL" id="PYGC01000008">
    <property type="protein sequence ID" value="PSK81616.1"/>
    <property type="molecule type" value="Genomic_DNA"/>
</dbReference>
<gene>
    <name evidence="2" type="ORF">CLV93_10813</name>
</gene>
<protein>
    <submittedName>
        <fullName evidence="2">SusD-like starch-binding protein associating with outer membrane</fullName>
    </submittedName>
</protein>
<dbReference type="AlphaFoldDB" id="A0A2P8C9H3"/>
<dbReference type="InterPro" id="IPR041662">
    <property type="entry name" value="SusD-like_2"/>
</dbReference>
<comment type="caution">
    <text evidence="2">The sequence shown here is derived from an EMBL/GenBank/DDBJ whole genome shotgun (WGS) entry which is preliminary data.</text>
</comment>
<accession>A0A2P8C9H3</accession>
<sequence>MKNLTYIFLLIFSLFTAVSCSNFEEINTDPNKTNQVTSSMLATQVLKDTYRFWNPNPSDFTSGNLFNKHVAMLETNPNPGQYYYSYWPYGSFGAYSRLTDLQYMTQYAEGSKFESSYKGLQLFMKAWFGFSATLDMGDVPYSEAGMATEGITQPKYDKQADVFAEILSDLQKAEADFAQGTNFDGDIMYGGDVTKWRKLCNAMQLKVIQTMSKQATSEQKARFAAIVNAGNLMTGNDDNFKLVYSDNPNATYPMYNGEERRQNTGVTQLVVNALKNFNDRRLFYFAEPAQAQIDGGLTESDWDAYVGAPSSMAAEQLALNNADGDYSLLNKRYVAFMDNDPMLYFTYSEQCFIIAEAIEEGWVSGDAQQYYQNGVKAQLEYYMNLPHTADYVHGMAIDQNYIDNYFTGAAAYATSGTKEDRLHQIWTQRWLIDFFQGNGGNYQQFLRTGYPVYPLNPSTSLNPEDPTVYPKRWMYPTDEQTKNPVNYQKAIDEQYNGYDGINQVPWYLK</sequence>
<keyword evidence="1" id="KW-0732">Signal</keyword>
<evidence type="ECO:0000313" key="3">
    <source>
        <dbReference type="Proteomes" id="UP000240621"/>
    </source>
</evidence>
<organism evidence="2 3">
    <name type="scientific">Prolixibacter denitrificans</name>
    <dbReference type="NCBI Taxonomy" id="1541063"/>
    <lineage>
        <taxon>Bacteria</taxon>
        <taxon>Pseudomonadati</taxon>
        <taxon>Bacteroidota</taxon>
        <taxon>Bacteroidia</taxon>
        <taxon>Marinilabiliales</taxon>
        <taxon>Prolixibacteraceae</taxon>
        <taxon>Prolixibacter</taxon>
    </lineage>
</organism>
<proteinExistence type="predicted"/>
<feature type="signal peptide" evidence="1">
    <location>
        <begin position="1"/>
        <end position="19"/>
    </location>
</feature>
<dbReference type="OrthoDB" id="1109828at2"/>
<dbReference type="RefSeq" id="WP_106542925.1">
    <property type="nucleotide sequence ID" value="NZ_BLAU01000001.1"/>
</dbReference>
<evidence type="ECO:0000256" key="1">
    <source>
        <dbReference type="SAM" id="SignalP"/>
    </source>
</evidence>
<feature type="chain" id="PRO_5015181840" evidence="1">
    <location>
        <begin position="20"/>
        <end position="509"/>
    </location>
</feature>
<dbReference type="InterPro" id="IPR011990">
    <property type="entry name" value="TPR-like_helical_dom_sf"/>
</dbReference>
<dbReference type="Pfam" id="PF12771">
    <property type="entry name" value="SusD-like_2"/>
    <property type="match status" value="1"/>
</dbReference>
<dbReference type="Proteomes" id="UP000240621">
    <property type="component" value="Unassembled WGS sequence"/>
</dbReference>
<evidence type="ECO:0000313" key="2">
    <source>
        <dbReference type="EMBL" id="PSK81616.1"/>
    </source>
</evidence>
<dbReference type="PROSITE" id="PS51257">
    <property type="entry name" value="PROKAR_LIPOPROTEIN"/>
    <property type="match status" value="1"/>
</dbReference>
<reference evidence="2 3" key="1">
    <citation type="submission" date="2018-03" db="EMBL/GenBank/DDBJ databases">
        <title>Genomic Encyclopedia of Archaeal and Bacterial Type Strains, Phase II (KMG-II): from individual species to whole genera.</title>
        <authorList>
            <person name="Goeker M."/>
        </authorList>
    </citation>
    <scope>NUCLEOTIDE SEQUENCE [LARGE SCALE GENOMIC DNA]</scope>
    <source>
        <strain evidence="2 3">DSM 27267</strain>
    </source>
</reference>
<dbReference type="Gene3D" id="1.25.40.390">
    <property type="match status" value="1"/>
</dbReference>
<name>A0A2P8C9H3_9BACT</name>